<feature type="binding site" evidence="9">
    <location>
        <begin position="298"/>
        <end position="303"/>
    </location>
    <ligand>
        <name>FAD</name>
        <dbReference type="ChEBI" id="CHEBI:57692"/>
    </ligand>
</feature>
<dbReference type="RefSeq" id="WP_142704468.1">
    <property type="nucleotide sequence ID" value="NZ_VIRS01000006.1"/>
</dbReference>
<evidence type="ECO:0000256" key="8">
    <source>
        <dbReference type="ARBA" id="ARBA00049547"/>
    </source>
</evidence>
<gene>
    <name evidence="11" type="ORF">FL583_10990</name>
</gene>
<comment type="cofactor">
    <cofactor evidence="1 9">
        <name>FAD</name>
        <dbReference type="ChEBI" id="CHEBI:57692"/>
    </cofactor>
</comment>
<dbReference type="Gene3D" id="3.40.50.720">
    <property type="entry name" value="NAD(P)-binding Rossmann-like Domain"/>
    <property type="match status" value="1"/>
</dbReference>
<evidence type="ECO:0000259" key="10">
    <source>
        <dbReference type="Pfam" id="PF01266"/>
    </source>
</evidence>
<dbReference type="Pfam" id="PF01266">
    <property type="entry name" value="DAO"/>
    <property type="match status" value="1"/>
</dbReference>
<feature type="binding site" evidence="9">
    <location>
        <position position="273"/>
    </location>
    <ligand>
        <name>D-dopa</name>
        <dbReference type="ChEBI" id="CHEBI:149689"/>
    </ligand>
</feature>
<evidence type="ECO:0000256" key="3">
    <source>
        <dbReference type="ARBA" id="ARBA00022630"/>
    </source>
</evidence>
<dbReference type="OrthoDB" id="246701at2"/>
<feature type="binding site" evidence="9">
    <location>
        <begin position="32"/>
        <end position="33"/>
    </location>
    <ligand>
        <name>FAD</name>
        <dbReference type="ChEBI" id="CHEBI:57692"/>
    </ligand>
</feature>
<evidence type="ECO:0000313" key="11">
    <source>
        <dbReference type="EMBL" id="TQS45019.1"/>
    </source>
</evidence>
<evidence type="ECO:0000256" key="9">
    <source>
        <dbReference type="PIRSR" id="PIRSR000189-1"/>
    </source>
</evidence>
<dbReference type="PIRSF" id="PIRSF000189">
    <property type="entry name" value="D-aa_oxidase"/>
    <property type="match status" value="1"/>
</dbReference>
<dbReference type="InParanoid" id="A0A545AUK6"/>
<keyword evidence="5" id="KW-0560">Oxidoreductase</keyword>
<dbReference type="InterPro" id="IPR006181">
    <property type="entry name" value="D-amino_acid_oxidase_CS"/>
</dbReference>
<dbReference type="GO" id="GO:0005737">
    <property type="term" value="C:cytoplasm"/>
    <property type="evidence" value="ECO:0007669"/>
    <property type="project" value="TreeGrafter"/>
</dbReference>
<evidence type="ECO:0000256" key="4">
    <source>
        <dbReference type="ARBA" id="ARBA00022827"/>
    </source>
</evidence>
<organism evidence="11 12">
    <name type="scientific">Cryptosporangium phraense</name>
    <dbReference type="NCBI Taxonomy" id="2593070"/>
    <lineage>
        <taxon>Bacteria</taxon>
        <taxon>Bacillati</taxon>
        <taxon>Actinomycetota</taxon>
        <taxon>Actinomycetes</taxon>
        <taxon>Cryptosporangiales</taxon>
        <taxon>Cryptosporangiaceae</taxon>
        <taxon>Cryptosporangium</taxon>
    </lineage>
</organism>
<proteinExistence type="inferred from homology"/>
<evidence type="ECO:0000256" key="5">
    <source>
        <dbReference type="ARBA" id="ARBA00023002"/>
    </source>
</evidence>
<dbReference type="EC" id="1.4.3.3" evidence="6"/>
<dbReference type="PROSITE" id="PS00677">
    <property type="entry name" value="DAO"/>
    <property type="match status" value="1"/>
</dbReference>
<feature type="binding site" evidence="9">
    <location>
        <position position="213"/>
    </location>
    <ligand>
        <name>D-dopa</name>
        <dbReference type="ChEBI" id="CHEBI:149689"/>
    </ligand>
</feature>
<dbReference type="PANTHER" id="PTHR11530">
    <property type="entry name" value="D-AMINO ACID OXIDASE"/>
    <property type="match status" value="1"/>
</dbReference>
<sequence>MADILVLGAGVSGLTTALSLADAGFTLRVVADRLPPDTTSAVAGAIWGPYVVSDDRVIDWSMRTWRRLREFSEHSGSGVRLLSGVEAATEEVSPPGWVHEVDGFALVGPGDLPAGYVGGWRYRAPAVEMVTYLGYLTKRLADRGVTVELIDPVNKVEELFSLSSIVVNCAGLGSRELVPDSTLRGIRGQLVVIDNPGLTEFFSDYPESSVPTYIVPQGDYVVLGGTIVQNDETLAPDLRAAEEIRARCAGVVPTRLESAVANAEIRAIRVGLRPARPRVRLEAVEFDDGVVVHNYGHGGSGITMSWGCADDARGLVQQIVG</sequence>
<evidence type="ECO:0000256" key="6">
    <source>
        <dbReference type="ARBA" id="ARBA00039101"/>
    </source>
</evidence>
<feature type="binding site" evidence="9">
    <location>
        <position position="299"/>
    </location>
    <ligand>
        <name>D-dopa</name>
        <dbReference type="ChEBI" id="CHEBI:149689"/>
    </ligand>
</feature>
<evidence type="ECO:0000313" key="12">
    <source>
        <dbReference type="Proteomes" id="UP000317982"/>
    </source>
</evidence>
<protein>
    <recommendedName>
        <fullName evidence="7">D-amino-acid oxidase</fullName>
        <ecNumber evidence="6">1.4.3.3</ecNumber>
    </recommendedName>
</protein>
<keyword evidence="4 9" id="KW-0274">FAD</keyword>
<dbReference type="EMBL" id="VIRS01000006">
    <property type="protein sequence ID" value="TQS45019.1"/>
    <property type="molecule type" value="Genomic_DNA"/>
</dbReference>
<dbReference type="GO" id="GO:0003884">
    <property type="term" value="F:D-amino-acid oxidase activity"/>
    <property type="evidence" value="ECO:0007669"/>
    <property type="project" value="UniProtKB-EC"/>
</dbReference>
<dbReference type="Proteomes" id="UP000317982">
    <property type="component" value="Unassembled WGS sequence"/>
</dbReference>
<comment type="catalytic activity">
    <reaction evidence="8">
        <text>a D-alpha-amino acid + O2 + H2O = a 2-oxocarboxylate + H2O2 + NH4(+)</text>
        <dbReference type="Rhea" id="RHEA:21816"/>
        <dbReference type="ChEBI" id="CHEBI:15377"/>
        <dbReference type="ChEBI" id="CHEBI:15379"/>
        <dbReference type="ChEBI" id="CHEBI:16240"/>
        <dbReference type="ChEBI" id="CHEBI:28938"/>
        <dbReference type="ChEBI" id="CHEBI:35179"/>
        <dbReference type="ChEBI" id="CHEBI:59871"/>
        <dbReference type="EC" id="1.4.3.3"/>
    </reaction>
    <physiologicalReaction direction="left-to-right" evidence="8">
        <dbReference type="Rhea" id="RHEA:21817"/>
    </physiologicalReaction>
</comment>
<evidence type="ECO:0000256" key="2">
    <source>
        <dbReference type="ARBA" id="ARBA00006730"/>
    </source>
</evidence>
<dbReference type="SUPFAM" id="SSF51971">
    <property type="entry name" value="Nucleotide-binding domain"/>
    <property type="match status" value="1"/>
</dbReference>
<dbReference type="GO" id="GO:0019478">
    <property type="term" value="P:D-amino acid catabolic process"/>
    <property type="evidence" value="ECO:0007669"/>
    <property type="project" value="TreeGrafter"/>
</dbReference>
<dbReference type="PANTHER" id="PTHR11530:SF11">
    <property type="entry name" value="D-ASPARTATE OXIDASE"/>
    <property type="match status" value="1"/>
</dbReference>
<feature type="binding site" evidence="9">
    <location>
        <begin position="39"/>
        <end position="40"/>
    </location>
    <ligand>
        <name>FAD</name>
        <dbReference type="ChEBI" id="CHEBI:57692"/>
    </ligand>
</feature>
<dbReference type="AlphaFoldDB" id="A0A545AUK6"/>
<evidence type="ECO:0000256" key="7">
    <source>
        <dbReference type="ARBA" id="ARBA00039751"/>
    </source>
</evidence>
<reference evidence="11 12" key="1">
    <citation type="submission" date="2019-07" db="EMBL/GenBank/DDBJ databases">
        <title>Cryptosporangium phraense sp. nov., isolated from plant litter.</title>
        <authorList>
            <person name="Suriyachadkun C."/>
        </authorList>
    </citation>
    <scope>NUCLEOTIDE SEQUENCE [LARGE SCALE GENOMIC DNA]</scope>
    <source>
        <strain evidence="11 12">A-T 5661</strain>
    </source>
</reference>
<comment type="caution">
    <text evidence="11">The sequence shown here is derived from an EMBL/GenBank/DDBJ whole genome shotgun (WGS) entry which is preliminary data.</text>
</comment>
<feature type="domain" description="FAD dependent oxidoreductase" evidence="10">
    <location>
        <begin position="3"/>
        <end position="310"/>
    </location>
</feature>
<comment type="similarity">
    <text evidence="2">Belongs to the DAMOX/DASOX family.</text>
</comment>
<keyword evidence="12" id="KW-1185">Reference proteome</keyword>
<dbReference type="InterPro" id="IPR006076">
    <property type="entry name" value="FAD-dep_OxRdtase"/>
</dbReference>
<dbReference type="SUPFAM" id="SSF54373">
    <property type="entry name" value="FAD-linked reductases, C-terminal domain"/>
    <property type="match status" value="1"/>
</dbReference>
<evidence type="ECO:0000256" key="1">
    <source>
        <dbReference type="ARBA" id="ARBA00001974"/>
    </source>
</evidence>
<feature type="binding site" evidence="9">
    <location>
        <position position="153"/>
    </location>
    <ligand>
        <name>FAD</name>
        <dbReference type="ChEBI" id="CHEBI:57692"/>
    </ligand>
</feature>
<dbReference type="Gene3D" id="3.30.9.10">
    <property type="entry name" value="D-Amino Acid Oxidase, subunit A, domain 2"/>
    <property type="match status" value="1"/>
</dbReference>
<dbReference type="FunCoup" id="A0A545AUK6">
    <property type="interactions" value="112"/>
</dbReference>
<dbReference type="GO" id="GO:0071949">
    <property type="term" value="F:FAD binding"/>
    <property type="evidence" value="ECO:0007669"/>
    <property type="project" value="InterPro"/>
</dbReference>
<accession>A0A545AUK6</accession>
<keyword evidence="3" id="KW-0285">Flavoprotein</keyword>
<dbReference type="InterPro" id="IPR023209">
    <property type="entry name" value="DAO"/>
</dbReference>
<name>A0A545AUK6_9ACTN</name>